<dbReference type="PROSITE" id="PS50112">
    <property type="entry name" value="PAS"/>
    <property type="match status" value="1"/>
</dbReference>
<dbReference type="CDD" id="cd00130">
    <property type="entry name" value="PAS"/>
    <property type="match status" value="1"/>
</dbReference>
<protein>
    <submittedName>
        <fullName evidence="5">PAS domain S-box-containing protein/diguanylate cyclase (GGDEF) domain-containing protein</fullName>
    </submittedName>
</protein>
<dbReference type="NCBIfam" id="TIGR00254">
    <property type="entry name" value="GGDEF"/>
    <property type="match status" value="1"/>
</dbReference>
<feature type="transmembrane region" description="Helical" evidence="1">
    <location>
        <begin position="184"/>
        <end position="206"/>
    </location>
</feature>
<evidence type="ECO:0000256" key="1">
    <source>
        <dbReference type="SAM" id="Phobius"/>
    </source>
</evidence>
<dbReference type="SUPFAM" id="SSF55785">
    <property type="entry name" value="PYP-like sensor domain (PAS domain)"/>
    <property type="match status" value="1"/>
</dbReference>
<dbReference type="GO" id="GO:0003824">
    <property type="term" value="F:catalytic activity"/>
    <property type="evidence" value="ECO:0007669"/>
    <property type="project" value="UniProtKB-ARBA"/>
</dbReference>
<keyword evidence="1" id="KW-0472">Membrane</keyword>
<dbReference type="Gene3D" id="3.30.450.20">
    <property type="entry name" value="PAS domain"/>
    <property type="match status" value="1"/>
</dbReference>
<dbReference type="AlphaFoldDB" id="A0A1M6CHU7"/>
<dbReference type="RefSeq" id="WP_072905236.1">
    <property type="nucleotide sequence ID" value="NZ_FQZT01000001.1"/>
</dbReference>
<dbReference type="InterPro" id="IPR000014">
    <property type="entry name" value="PAS"/>
</dbReference>
<dbReference type="CDD" id="cd01949">
    <property type="entry name" value="GGDEF"/>
    <property type="match status" value="1"/>
</dbReference>
<proteinExistence type="predicted"/>
<gene>
    <name evidence="5" type="ORF">SAMN02745165_00531</name>
</gene>
<dbReference type="SMART" id="SM00267">
    <property type="entry name" value="GGDEF"/>
    <property type="match status" value="1"/>
</dbReference>
<dbReference type="Pfam" id="PF00990">
    <property type="entry name" value="GGDEF"/>
    <property type="match status" value="1"/>
</dbReference>
<organism evidence="5 6">
    <name type="scientific">Malonomonas rubra DSM 5091</name>
    <dbReference type="NCBI Taxonomy" id="1122189"/>
    <lineage>
        <taxon>Bacteria</taxon>
        <taxon>Pseudomonadati</taxon>
        <taxon>Thermodesulfobacteriota</taxon>
        <taxon>Desulfuromonadia</taxon>
        <taxon>Desulfuromonadales</taxon>
        <taxon>Geopsychrobacteraceae</taxon>
        <taxon>Malonomonas</taxon>
    </lineage>
</organism>
<evidence type="ECO:0000259" key="4">
    <source>
        <dbReference type="PROSITE" id="PS50887"/>
    </source>
</evidence>
<dbReference type="SUPFAM" id="SSF55073">
    <property type="entry name" value="Nucleotide cyclase"/>
    <property type="match status" value="1"/>
</dbReference>
<dbReference type="EMBL" id="FQZT01000001">
    <property type="protein sequence ID" value="SHI60493.1"/>
    <property type="molecule type" value="Genomic_DNA"/>
</dbReference>
<feature type="domain" description="PAC" evidence="3">
    <location>
        <begin position="340"/>
        <end position="392"/>
    </location>
</feature>
<dbReference type="PANTHER" id="PTHR46663:SF3">
    <property type="entry name" value="SLL0267 PROTEIN"/>
    <property type="match status" value="1"/>
</dbReference>
<dbReference type="SMART" id="SM00091">
    <property type="entry name" value="PAS"/>
    <property type="match status" value="1"/>
</dbReference>
<dbReference type="InterPro" id="IPR001610">
    <property type="entry name" value="PAC"/>
</dbReference>
<dbReference type="InterPro" id="IPR035965">
    <property type="entry name" value="PAS-like_dom_sf"/>
</dbReference>
<dbReference type="Gene3D" id="6.10.340.10">
    <property type="match status" value="1"/>
</dbReference>
<dbReference type="NCBIfam" id="TIGR00229">
    <property type="entry name" value="sensory_box"/>
    <property type="match status" value="1"/>
</dbReference>
<dbReference type="InterPro" id="IPR052163">
    <property type="entry name" value="DGC-Regulatory_Protein"/>
</dbReference>
<evidence type="ECO:0000313" key="6">
    <source>
        <dbReference type="Proteomes" id="UP000184171"/>
    </source>
</evidence>
<dbReference type="SMART" id="SM00086">
    <property type="entry name" value="PAC"/>
    <property type="match status" value="1"/>
</dbReference>
<evidence type="ECO:0000259" key="2">
    <source>
        <dbReference type="PROSITE" id="PS50112"/>
    </source>
</evidence>
<sequence>MARFSSIRSKIWLCVLTALGGFFVSVVVGFYVNISQYSHLSHLQTSYWPLVSGSEKLHDIIKRQNNRYEDAFLFGEQDLAQQSIAMQVSFVDLLDDLMIWVQSIDNSPVTVKNLLMLKRDYIRVMRLAVELRPTIVIEDLSLEQQRRIQEFGQLQHDLQARVEEISLVLNNEMIKVIEGDKKRVLSHLMVLGVLFLLGFAAAILTVNRVASTLLVAPLSRVLANVRRLESGYELEPPTLTADNDEIAQLAIAFWGMGEKLKRTTVSKRYVDNIISNMSGGLVVLKPDLTIDKVSQQTLKLFGYSEDELIGQPADLLSALDDDSILSPERLEELLNVGLVKQAEMTCVGRDGLTFPAHFSGSAMYGEDGELIGIIGILNDITELKKAQNELIQMAHHDSLTGLPNRNLLFDRLERTLQDAKRHNRTFALLYLDLDRFKEINDTMGHDVGDMVLKEVSNRLLQLLRADDTVARMGGDEFLIILNALQSPEDAGVLAKKVVEGLCEPFSFGTIEHRLGVSAGISIFPQDGTAIETLIKKSDSAMYVSKNSGGSCFNFS</sequence>
<dbReference type="PROSITE" id="PS50887">
    <property type="entry name" value="GGDEF"/>
    <property type="match status" value="1"/>
</dbReference>
<keyword evidence="1" id="KW-1133">Transmembrane helix</keyword>
<feature type="domain" description="GGDEF" evidence="4">
    <location>
        <begin position="424"/>
        <end position="555"/>
    </location>
</feature>
<feature type="transmembrane region" description="Helical" evidence="1">
    <location>
        <begin position="12"/>
        <end position="32"/>
    </location>
</feature>
<reference evidence="5 6" key="1">
    <citation type="submission" date="2016-11" db="EMBL/GenBank/DDBJ databases">
        <authorList>
            <person name="Jaros S."/>
            <person name="Januszkiewicz K."/>
            <person name="Wedrychowicz H."/>
        </authorList>
    </citation>
    <scope>NUCLEOTIDE SEQUENCE [LARGE SCALE GENOMIC DNA]</scope>
    <source>
        <strain evidence="5 6">DSM 5091</strain>
    </source>
</reference>
<dbReference type="OrthoDB" id="9759607at2"/>
<name>A0A1M6CHU7_MALRU</name>
<keyword evidence="6" id="KW-1185">Reference proteome</keyword>
<evidence type="ECO:0000259" key="3">
    <source>
        <dbReference type="PROSITE" id="PS50113"/>
    </source>
</evidence>
<dbReference type="InterPro" id="IPR043128">
    <property type="entry name" value="Rev_trsase/Diguanyl_cyclase"/>
</dbReference>
<feature type="domain" description="PAS" evidence="2">
    <location>
        <begin position="266"/>
        <end position="337"/>
    </location>
</feature>
<dbReference type="PANTHER" id="PTHR46663">
    <property type="entry name" value="DIGUANYLATE CYCLASE DGCT-RELATED"/>
    <property type="match status" value="1"/>
</dbReference>
<dbReference type="Proteomes" id="UP000184171">
    <property type="component" value="Unassembled WGS sequence"/>
</dbReference>
<dbReference type="InterPro" id="IPR029787">
    <property type="entry name" value="Nucleotide_cyclase"/>
</dbReference>
<dbReference type="InterPro" id="IPR000700">
    <property type="entry name" value="PAS-assoc_C"/>
</dbReference>
<dbReference type="PROSITE" id="PS50113">
    <property type="entry name" value="PAC"/>
    <property type="match status" value="1"/>
</dbReference>
<dbReference type="FunFam" id="3.30.70.270:FF:000001">
    <property type="entry name" value="Diguanylate cyclase domain protein"/>
    <property type="match status" value="1"/>
</dbReference>
<dbReference type="STRING" id="1122189.SAMN02745165_00531"/>
<dbReference type="InterPro" id="IPR000160">
    <property type="entry name" value="GGDEF_dom"/>
</dbReference>
<dbReference type="Gene3D" id="3.30.70.270">
    <property type="match status" value="1"/>
</dbReference>
<evidence type="ECO:0000313" key="5">
    <source>
        <dbReference type="EMBL" id="SHI60493.1"/>
    </source>
</evidence>
<accession>A0A1M6CHU7</accession>
<keyword evidence="1" id="KW-0812">Transmembrane</keyword>
<dbReference type="Pfam" id="PF13426">
    <property type="entry name" value="PAS_9"/>
    <property type="match status" value="1"/>
</dbReference>